<sequence length="66" mass="6886">MAVPVLCVLVVLTFLAARPPAPLPAGAPAGEFGAGRAHAYVRTLAREPHATGTAANRRRVGDRDVR</sequence>
<feature type="signal peptide" evidence="2">
    <location>
        <begin position="1"/>
        <end position="16"/>
    </location>
</feature>
<evidence type="ECO:0000313" key="6">
    <source>
        <dbReference type="Proteomes" id="UP000533017"/>
    </source>
</evidence>
<feature type="chain" id="PRO_5038468514" evidence="2">
    <location>
        <begin position="17"/>
        <end position="66"/>
    </location>
</feature>
<accession>A0A1I2KN16</accession>
<keyword evidence="2" id="KW-0732">Signal</keyword>
<dbReference type="RefSeq" id="WP_092880252.1">
    <property type="nucleotide sequence ID" value="NZ_FOOI01000001.1"/>
</dbReference>
<dbReference type="Proteomes" id="UP000199052">
    <property type="component" value="Unassembled WGS sequence"/>
</dbReference>
<keyword evidence="6" id="KW-1185">Reference proteome</keyword>
<evidence type="ECO:0000256" key="1">
    <source>
        <dbReference type="SAM" id="MobiDB-lite"/>
    </source>
</evidence>
<protein>
    <submittedName>
        <fullName evidence="4">Uncharacterized protein</fullName>
    </submittedName>
</protein>
<evidence type="ECO:0000313" key="5">
    <source>
        <dbReference type="Proteomes" id="UP000199052"/>
    </source>
</evidence>
<feature type="region of interest" description="Disordered" evidence="1">
    <location>
        <begin position="45"/>
        <end position="66"/>
    </location>
</feature>
<dbReference type="AlphaFoldDB" id="A0A1I2KN16"/>
<name>A0A1I2KN16_9ACTN</name>
<dbReference type="EMBL" id="JACBZA010000001">
    <property type="protein sequence ID" value="NYH84467.1"/>
    <property type="molecule type" value="Genomic_DNA"/>
</dbReference>
<dbReference type="STRING" id="504797.SAMN05421678_101325"/>
<proteinExistence type="predicted"/>
<dbReference type="EMBL" id="FOOI01000001">
    <property type="protein sequence ID" value="SFF66617.1"/>
    <property type="molecule type" value="Genomic_DNA"/>
</dbReference>
<evidence type="ECO:0000313" key="3">
    <source>
        <dbReference type="EMBL" id="NYH84467.1"/>
    </source>
</evidence>
<evidence type="ECO:0000313" key="4">
    <source>
        <dbReference type="EMBL" id="SFF66617.1"/>
    </source>
</evidence>
<gene>
    <name evidence="3" type="ORF">FHR37_003318</name>
    <name evidence="4" type="ORF">SAMN05421678_101325</name>
</gene>
<reference evidence="3 6" key="2">
    <citation type="submission" date="2020-07" db="EMBL/GenBank/DDBJ databases">
        <title>Sequencing the genomes of 1000 actinobacteria strains.</title>
        <authorList>
            <person name="Klenk H.-P."/>
        </authorList>
    </citation>
    <scope>NUCLEOTIDE SEQUENCE [LARGE SCALE GENOMIC DNA]</scope>
    <source>
        <strain evidence="3 6">DSM 45117</strain>
    </source>
</reference>
<dbReference type="Proteomes" id="UP000533017">
    <property type="component" value="Unassembled WGS sequence"/>
</dbReference>
<organism evidence="4 5">
    <name type="scientific">Actinopolymorpha cephalotaxi</name>
    <dbReference type="NCBI Taxonomy" id="504797"/>
    <lineage>
        <taxon>Bacteria</taxon>
        <taxon>Bacillati</taxon>
        <taxon>Actinomycetota</taxon>
        <taxon>Actinomycetes</taxon>
        <taxon>Propionibacteriales</taxon>
        <taxon>Actinopolymorphaceae</taxon>
        <taxon>Actinopolymorpha</taxon>
    </lineage>
</organism>
<reference evidence="4 5" key="1">
    <citation type="submission" date="2016-10" db="EMBL/GenBank/DDBJ databases">
        <authorList>
            <person name="de Groot N.N."/>
        </authorList>
    </citation>
    <scope>NUCLEOTIDE SEQUENCE [LARGE SCALE GENOMIC DNA]</scope>
    <source>
        <strain evidence="4 5">CPCC 202808</strain>
    </source>
</reference>
<evidence type="ECO:0000256" key="2">
    <source>
        <dbReference type="SAM" id="SignalP"/>
    </source>
</evidence>